<dbReference type="InterPro" id="IPR014710">
    <property type="entry name" value="RmlC-like_jellyroll"/>
</dbReference>
<accession>A0ABR6PDC3</accession>
<evidence type="ECO:0000313" key="3">
    <source>
        <dbReference type="Proteomes" id="UP000541583"/>
    </source>
</evidence>
<evidence type="ECO:0000313" key="2">
    <source>
        <dbReference type="EMBL" id="MBB6107756.1"/>
    </source>
</evidence>
<sequence length="151" mass="16941">MNTSTNEKGKITTRDFYQKATSPVVTIPENLIHHDVEQKDADFTEIARPPFFIADLPSKTMAVTVGTLQPAQQSGRHRHSYETIMYIIAGEGFTMIEDVKVDWKAGDAVYVPVWSWHYNVNTNQINMAKYVSCDNAPLLHAVGLAMFEPAP</sequence>
<gene>
    <name evidence="2" type="ORF">HDF23_000486</name>
</gene>
<dbReference type="Proteomes" id="UP000541583">
    <property type="component" value="Unassembled WGS sequence"/>
</dbReference>
<dbReference type="Pfam" id="PF07883">
    <property type="entry name" value="Cupin_2"/>
    <property type="match status" value="1"/>
</dbReference>
<proteinExistence type="predicted"/>
<feature type="domain" description="Cupin type-2" evidence="1">
    <location>
        <begin position="67"/>
        <end position="124"/>
    </location>
</feature>
<dbReference type="EMBL" id="JACHCB010000001">
    <property type="protein sequence ID" value="MBB6107756.1"/>
    <property type="molecule type" value="Genomic_DNA"/>
</dbReference>
<organism evidence="2 3">
    <name type="scientific">Mucilaginibacter lappiensis</name>
    <dbReference type="NCBI Taxonomy" id="354630"/>
    <lineage>
        <taxon>Bacteria</taxon>
        <taxon>Pseudomonadati</taxon>
        <taxon>Bacteroidota</taxon>
        <taxon>Sphingobacteriia</taxon>
        <taxon>Sphingobacteriales</taxon>
        <taxon>Sphingobacteriaceae</taxon>
        <taxon>Mucilaginibacter</taxon>
    </lineage>
</organism>
<dbReference type="InterPro" id="IPR011051">
    <property type="entry name" value="RmlC_Cupin_sf"/>
</dbReference>
<dbReference type="RefSeq" id="WP_076369731.1">
    <property type="nucleotide sequence ID" value="NZ_FTMG01000001.1"/>
</dbReference>
<dbReference type="Gene3D" id="2.60.120.10">
    <property type="entry name" value="Jelly Rolls"/>
    <property type="match status" value="1"/>
</dbReference>
<reference evidence="2 3" key="1">
    <citation type="submission" date="2020-08" db="EMBL/GenBank/DDBJ databases">
        <title>Genomic Encyclopedia of Type Strains, Phase IV (KMG-V): Genome sequencing to study the core and pangenomes of soil and plant-associated prokaryotes.</title>
        <authorList>
            <person name="Whitman W."/>
        </authorList>
    </citation>
    <scope>NUCLEOTIDE SEQUENCE [LARGE SCALE GENOMIC DNA]</scope>
    <source>
        <strain evidence="2 3">ANJLi2</strain>
    </source>
</reference>
<dbReference type="SUPFAM" id="SSF51182">
    <property type="entry name" value="RmlC-like cupins"/>
    <property type="match status" value="1"/>
</dbReference>
<protein>
    <submittedName>
        <fullName evidence="2">Mannose-6-phosphate isomerase-like protein (Cupin superfamily)</fullName>
    </submittedName>
</protein>
<evidence type="ECO:0000259" key="1">
    <source>
        <dbReference type="Pfam" id="PF07883"/>
    </source>
</evidence>
<keyword evidence="3" id="KW-1185">Reference proteome</keyword>
<comment type="caution">
    <text evidence="2">The sequence shown here is derived from an EMBL/GenBank/DDBJ whole genome shotgun (WGS) entry which is preliminary data.</text>
</comment>
<dbReference type="InterPro" id="IPR013096">
    <property type="entry name" value="Cupin_2"/>
</dbReference>
<name>A0ABR6PDC3_9SPHI</name>